<dbReference type="KEGG" id="arj:DOM24_00040"/>
<dbReference type="InterPro" id="IPR038404">
    <property type="entry name" value="TRAP_DctP_sf"/>
</dbReference>
<evidence type="ECO:0000313" key="3">
    <source>
        <dbReference type="Proteomes" id="UP000314285"/>
    </source>
</evidence>
<name>A0A8H2JX60_ACIRA</name>
<feature type="chain" id="PRO_5034776473" evidence="1">
    <location>
        <begin position="23"/>
        <end position="335"/>
    </location>
</feature>
<dbReference type="Gene3D" id="3.40.190.170">
    <property type="entry name" value="Bacterial extracellular solute-binding protein, family 7"/>
    <property type="match status" value="1"/>
</dbReference>
<dbReference type="EMBL" id="VFBM01000016">
    <property type="protein sequence ID" value="TNX86169.1"/>
    <property type="molecule type" value="Genomic_DNA"/>
</dbReference>
<gene>
    <name evidence="2" type="ORF">FHY67_13785</name>
</gene>
<evidence type="ECO:0000256" key="1">
    <source>
        <dbReference type="SAM" id="SignalP"/>
    </source>
</evidence>
<proteinExistence type="predicted"/>
<reference evidence="2 3" key="1">
    <citation type="submission" date="2019-06" db="EMBL/GenBank/DDBJ databases">
        <title>Genome of Acinetobacter radioresistens APH1, a phenol degrading strain.</title>
        <authorList>
            <person name="Liu Y."/>
        </authorList>
    </citation>
    <scope>NUCLEOTIDE SEQUENCE [LARGE SCALE GENOMIC DNA]</scope>
    <source>
        <strain evidence="2 3">APH1</strain>
    </source>
</reference>
<organism evidence="2 3">
    <name type="scientific">Acinetobacter radioresistens</name>
    <dbReference type="NCBI Taxonomy" id="40216"/>
    <lineage>
        <taxon>Bacteria</taxon>
        <taxon>Pseudomonadati</taxon>
        <taxon>Pseudomonadota</taxon>
        <taxon>Gammaproteobacteria</taxon>
        <taxon>Moraxellales</taxon>
        <taxon>Moraxellaceae</taxon>
        <taxon>Acinetobacter</taxon>
    </lineage>
</organism>
<dbReference type="AlphaFoldDB" id="A0A8H2JX60"/>
<keyword evidence="1" id="KW-0732">Signal</keyword>
<feature type="signal peptide" evidence="1">
    <location>
        <begin position="1"/>
        <end position="22"/>
    </location>
</feature>
<dbReference type="Proteomes" id="UP000314285">
    <property type="component" value="Unassembled WGS sequence"/>
</dbReference>
<dbReference type="InterPro" id="IPR045758">
    <property type="entry name" value="AdeT1/2"/>
</dbReference>
<evidence type="ECO:0000313" key="2">
    <source>
        <dbReference type="EMBL" id="TNX86169.1"/>
    </source>
</evidence>
<dbReference type="RefSeq" id="WP_005405795.1">
    <property type="nucleotide sequence ID" value="NZ_BKVS01000013.1"/>
</dbReference>
<dbReference type="GeneID" id="56304468"/>
<comment type="caution">
    <text evidence="2">The sequence shown here is derived from an EMBL/GenBank/DDBJ whole genome shotgun (WGS) entry which is preliminary data.</text>
</comment>
<accession>A0A8H2JX60</accession>
<protein>
    <submittedName>
        <fullName evidence="2">RND transporter</fullName>
    </submittedName>
</protein>
<dbReference type="Pfam" id="PF19582">
    <property type="entry name" value="AdeT1_2"/>
    <property type="match status" value="1"/>
</dbReference>
<sequence length="335" mass="37178">MNKGKILLAAASLFLFAHSAQAKVDICVFDLLGKAGESYKLMEDWLLASKNWNADVGLKIVADEAQAEREFRAGNCDGVYMTSIRARAFNKFAGSIDALGGVPSNAIAQKAISYALDQRNSKRLVSRLEGQVYEVAGIGQLGAAYIFVKDRNINTVEKIAKKKFAVLGHDAAQRIMVQRINAKPVASEISNFVSKFNNGQADIVAAPAYAYRPLEIYKGMGPNGAMINFPVVNVTADLIIRPDKFPQDFAAKSRQWFLKQLPRSMAMVQRLEAGIPAKLRIQLSSEDRTAYQRLLREGRIDLTRQGIYDETMMRVLKRARCTVERTNFECSLSGE</sequence>